<comment type="caution">
    <text evidence="4">The sequence shown here is derived from an EMBL/GenBank/DDBJ whole genome shotgun (WGS) entry which is preliminary data.</text>
</comment>
<dbReference type="EMBL" id="MHIE01000003">
    <property type="protein sequence ID" value="OGY46428.1"/>
    <property type="molecule type" value="Genomic_DNA"/>
</dbReference>
<keyword evidence="1" id="KW-0808">Transferase</keyword>
<dbReference type="AlphaFoldDB" id="A0A1G1Y292"/>
<evidence type="ECO:0008006" key="6">
    <source>
        <dbReference type="Google" id="ProtNLM"/>
    </source>
</evidence>
<evidence type="ECO:0000313" key="5">
    <source>
        <dbReference type="Proteomes" id="UP000178240"/>
    </source>
</evidence>
<dbReference type="Pfam" id="PF00534">
    <property type="entry name" value="Glycos_transf_1"/>
    <property type="match status" value="1"/>
</dbReference>
<sequence>MRIAIDARMYGAESTTGIGVYVKNLTEALFKINQGNQYYLLLSEPVFSQFTPPNGRVTKIKADCHWYSWSEQIQLPKILNKLKPDLVHFPHFNVPILYSGDYITTIHDITPKFFPGPRVKKSAWRRLAYQLVFSRGLKKAKKIITVSAHTKSNLIKYFAVNQAKIKVIYPGFISSQFKKINEEKLLQAVKNKHGITKPFIFYVGVWRDHKNLPGLIAAFTTLKSKYHLDYQLVLGGKPDARYPEIQKSIDDCPYKKDIILPGFIAENDLPLFYNAADLFVLPSFCEGFGLVAIESLACGTPVVGSDSTSLPEVLGEAALYFDPAQPDLIAATINQALTDQKLRQRLIANAQDLTKKYNWDKCAQATLEIYQLK</sequence>
<protein>
    <recommendedName>
        <fullName evidence="6">Glycosyl transferase family 1 domain-containing protein</fullName>
    </recommendedName>
</protein>
<reference evidence="4 5" key="1">
    <citation type="journal article" date="2016" name="Nat. Commun.">
        <title>Thousands of microbial genomes shed light on interconnected biogeochemical processes in an aquifer system.</title>
        <authorList>
            <person name="Anantharaman K."/>
            <person name="Brown C.T."/>
            <person name="Hug L.A."/>
            <person name="Sharon I."/>
            <person name="Castelle C.J."/>
            <person name="Probst A.J."/>
            <person name="Thomas B.C."/>
            <person name="Singh A."/>
            <person name="Wilkins M.J."/>
            <person name="Karaoz U."/>
            <person name="Brodie E.L."/>
            <person name="Williams K.H."/>
            <person name="Hubbard S.S."/>
            <person name="Banfield J.F."/>
        </authorList>
    </citation>
    <scope>NUCLEOTIDE SEQUENCE [LARGE SCALE GENOMIC DNA]</scope>
</reference>
<evidence type="ECO:0000313" key="4">
    <source>
        <dbReference type="EMBL" id="OGY46428.1"/>
    </source>
</evidence>
<dbReference type="PANTHER" id="PTHR46401:SF2">
    <property type="entry name" value="GLYCOSYLTRANSFERASE WBBK-RELATED"/>
    <property type="match status" value="1"/>
</dbReference>
<dbReference type="GO" id="GO:0009103">
    <property type="term" value="P:lipopolysaccharide biosynthetic process"/>
    <property type="evidence" value="ECO:0007669"/>
    <property type="project" value="TreeGrafter"/>
</dbReference>
<dbReference type="GO" id="GO:0016757">
    <property type="term" value="F:glycosyltransferase activity"/>
    <property type="evidence" value="ECO:0007669"/>
    <property type="project" value="InterPro"/>
</dbReference>
<evidence type="ECO:0000256" key="1">
    <source>
        <dbReference type="ARBA" id="ARBA00022679"/>
    </source>
</evidence>
<gene>
    <name evidence="4" type="ORF">A2744_03170</name>
</gene>
<dbReference type="Proteomes" id="UP000178240">
    <property type="component" value="Unassembled WGS sequence"/>
</dbReference>
<evidence type="ECO:0000259" key="3">
    <source>
        <dbReference type="Pfam" id="PF13439"/>
    </source>
</evidence>
<dbReference type="InterPro" id="IPR001296">
    <property type="entry name" value="Glyco_trans_1"/>
</dbReference>
<organism evidence="4 5">
    <name type="scientific">Candidatus Buchananbacteria bacterium RIFCSPHIGHO2_01_FULL_44_11</name>
    <dbReference type="NCBI Taxonomy" id="1797535"/>
    <lineage>
        <taxon>Bacteria</taxon>
        <taxon>Candidatus Buchananiibacteriota</taxon>
    </lineage>
</organism>
<feature type="domain" description="Glycosyltransferase subfamily 4-like N-terminal" evidence="3">
    <location>
        <begin position="17"/>
        <end position="171"/>
    </location>
</feature>
<accession>A0A1G1Y292</accession>
<evidence type="ECO:0000259" key="2">
    <source>
        <dbReference type="Pfam" id="PF00534"/>
    </source>
</evidence>
<dbReference type="Pfam" id="PF13439">
    <property type="entry name" value="Glyco_transf_4"/>
    <property type="match status" value="1"/>
</dbReference>
<dbReference type="SUPFAM" id="SSF53756">
    <property type="entry name" value="UDP-Glycosyltransferase/glycogen phosphorylase"/>
    <property type="match status" value="1"/>
</dbReference>
<proteinExistence type="predicted"/>
<name>A0A1G1Y292_9BACT</name>
<dbReference type="PANTHER" id="PTHR46401">
    <property type="entry name" value="GLYCOSYLTRANSFERASE WBBK-RELATED"/>
    <property type="match status" value="1"/>
</dbReference>
<dbReference type="CDD" id="cd03809">
    <property type="entry name" value="GT4_MtfB-like"/>
    <property type="match status" value="1"/>
</dbReference>
<dbReference type="InterPro" id="IPR028098">
    <property type="entry name" value="Glyco_trans_4-like_N"/>
</dbReference>
<dbReference type="Gene3D" id="3.40.50.2000">
    <property type="entry name" value="Glycogen Phosphorylase B"/>
    <property type="match status" value="2"/>
</dbReference>
<feature type="domain" description="Glycosyl transferase family 1" evidence="2">
    <location>
        <begin position="191"/>
        <end position="351"/>
    </location>
</feature>
<dbReference type="STRING" id="1797535.A2744_03170"/>